<organism evidence="6 7">
    <name type="scientific">Apatococcus fuscideae</name>
    <dbReference type="NCBI Taxonomy" id="2026836"/>
    <lineage>
        <taxon>Eukaryota</taxon>
        <taxon>Viridiplantae</taxon>
        <taxon>Chlorophyta</taxon>
        <taxon>core chlorophytes</taxon>
        <taxon>Trebouxiophyceae</taxon>
        <taxon>Chlorellales</taxon>
        <taxon>Chlorellaceae</taxon>
        <taxon>Apatococcus</taxon>
    </lineage>
</organism>
<dbReference type="AlphaFoldDB" id="A0AAW1RK49"/>
<dbReference type="EMBL" id="JALJOV010002139">
    <property type="protein sequence ID" value="KAK9834084.1"/>
    <property type="molecule type" value="Genomic_DNA"/>
</dbReference>
<evidence type="ECO:0000256" key="1">
    <source>
        <dbReference type="ARBA" id="ARBA00004141"/>
    </source>
</evidence>
<sequence>MKFSHQLKFNSVPEWKENYLNYSQLKKLIYQIAFAENNEISPDNPDTPLLSRRSSHALSRGSSGIRRMSIDDVVTHAMFGRAVEDELDRIISFFRRKHDELQQRLRVILDQLEAHERAEDVPVNSSHMDVEAGTGNSHEEHTSRVERLHFWHEEAGDAQWQKLRPQMAELYVDLSELVRFLDMNSEGLRKILKKHDKETSEQLLPVFMPRIKESLGDKNKSPVVKAVRNLTDTYAVTFFHGDGQAASSELGAQLRDRVEFERTTIWKDMVGMERRRVAAQVKSGPDAVEGAESSWLTFQRMQQPIACATAFTSLVILCLVPTFDTPEQRNCLALLVCVSLLWCTEALPLFVTSMLVPFLAVCLRVMKASTPDGRSHRLSAHDASEAIFHSMFTQVNMLLLGGFCDCRCPQQALHRQVMASLALSRIRRPSLVFLANMASRPLRPCGSRMLLRPLLCFSLAQPILRNLPAGHQFPKALVMGIALASNMEA</sequence>
<dbReference type="PANTHER" id="PTHR10283">
    <property type="entry name" value="SOLUTE CARRIER FAMILY 13 MEMBER"/>
    <property type="match status" value="1"/>
</dbReference>
<evidence type="ECO:0000256" key="2">
    <source>
        <dbReference type="ARBA" id="ARBA00022692"/>
    </source>
</evidence>
<dbReference type="GO" id="GO:0005315">
    <property type="term" value="F:phosphate transmembrane transporter activity"/>
    <property type="evidence" value="ECO:0007669"/>
    <property type="project" value="TreeGrafter"/>
</dbReference>
<evidence type="ECO:0000256" key="3">
    <source>
        <dbReference type="ARBA" id="ARBA00022989"/>
    </source>
</evidence>
<dbReference type="Proteomes" id="UP001485043">
    <property type="component" value="Unassembled WGS sequence"/>
</dbReference>
<keyword evidence="3" id="KW-1133">Transmembrane helix</keyword>
<dbReference type="CDD" id="cd14478">
    <property type="entry name" value="SPX_PHO87_PHO90_like"/>
    <property type="match status" value="1"/>
</dbReference>
<gene>
    <name evidence="6" type="ORF">WJX84_004625</name>
</gene>
<comment type="caution">
    <text evidence="6">The sequence shown here is derived from an EMBL/GenBank/DDBJ whole genome shotgun (WGS) entry which is preliminary data.</text>
</comment>
<feature type="domain" description="SPX" evidence="5">
    <location>
        <begin position="1"/>
        <end position="209"/>
    </location>
</feature>
<reference evidence="6 7" key="1">
    <citation type="journal article" date="2024" name="Nat. Commun.">
        <title>Phylogenomics reveals the evolutionary origins of lichenization in chlorophyte algae.</title>
        <authorList>
            <person name="Puginier C."/>
            <person name="Libourel C."/>
            <person name="Otte J."/>
            <person name="Skaloud P."/>
            <person name="Haon M."/>
            <person name="Grisel S."/>
            <person name="Petersen M."/>
            <person name="Berrin J.G."/>
            <person name="Delaux P.M."/>
            <person name="Dal Grande F."/>
            <person name="Keller J."/>
        </authorList>
    </citation>
    <scope>NUCLEOTIDE SEQUENCE [LARGE SCALE GENOMIC DNA]</scope>
    <source>
        <strain evidence="6 7">SAG 2523</strain>
    </source>
</reference>
<evidence type="ECO:0000313" key="6">
    <source>
        <dbReference type="EMBL" id="KAK9834084.1"/>
    </source>
</evidence>
<name>A0AAW1RK49_9CHLO</name>
<dbReference type="PROSITE" id="PS51382">
    <property type="entry name" value="SPX"/>
    <property type="match status" value="1"/>
</dbReference>
<dbReference type="GO" id="GO:0006817">
    <property type="term" value="P:phosphate ion transport"/>
    <property type="evidence" value="ECO:0007669"/>
    <property type="project" value="TreeGrafter"/>
</dbReference>
<protein>
    <recommendedName>
        <fullName evidence="5">SPX domain-containing protein</fullName>
    </recommendedName>
</protein>
<dbReference type="GO" id="GO:0005886">
    <property type="term" value="C:plasma membrane"/>
    <property type="evidence" value="ECO:0007669"/>
    <property type="project" value="TreeGrafter"/>
</dbReference>
<dbReference type="InterPro" id="IPR004331">
    <property type="entry name" value="SPX_dom"/>
</dbReference>
<keyword evidence="4" id="KW-0472">Membrane</keyword>
<evidence type="ECO:0000256" key="4">
    <source>
        <dbReference type="ARBA" id="ARBA00023136"/>
    </source>
</evidence>
<dbReference type="Pfam" id="PF03105">
    <property type="entry name" value="SPX"/>
    <property type="match status" value="2"/>
</dbReference>
<evidence type="ECO:0000313" key="7">
    <source>
        <dbReference type="Proteomes" id="UP001485043"/>
    </source>
</evidence>
<keyword evidence="7" id="KW-1185">Reference proteome</keyword>
<accession>A0AAW1RK49</accession>
<comment type="subcellular location">
    <subcellularLocation>
        <location evidence="1">Membrane</location>
        <topology evidence="1">Multi-pass membrane protein</topology>
    </subcellularLocation>
</comment>
<dbReference type="GO" id="GO:0006797">
    <property type="term" value="P:polyphosphate metabolic process"/>
    <property type="evidence" value="ECO:0007669"/>
    <property type="project" value="TreeGrafter"/>
</dbReference>
<keyword evidence="2" id="KW-0812">Transmembrane</keyword>
<dbReference type="PANTHER" id="PTHR10283:SF92">
    <property type="entry name" value="LOW-AFFINITY PHOSPHATE TRANSPORTER PHO91"/>
    <property type="match status" value="1"/>
</dbReference>
<evidence type="ECO:0000259" key="5">
    <source>
        <dbReference type="PROSITE" id="PS51382"/>
    </source>
</evidence>
<proteinExistence type="predicted"/>